<evidence type="ECO:0000256" key="6">
    <source>
        <dbReference type="ARBA" id="ARBA00023134"/>
    </source>
</evidence>
<dbReference type="InterPro" id="IPR035647">
    <property type="entry name" value="EFG_III/V"/>
</dbReference>
<dbReference type="NCBIfam" id="NF009381">
    <property type="entry name" value="PRK12740.1-5"/>
    <property type="match status" value="1"/>
</dbReference>
<feature type="domain" description="Tr-type G" evidence="9">
    <location>
        <begin position="8"/>
        <end position="302"/>
    </location>
</feature>
<dbReference type="EMBL" id="SMZO01000095">
    <property type="protein sequence ID" value="TDL81714.1"/>
    <property type="molecule type" value="Genomic_DNA"/>
</dbReference>
<dbReference type="SMART" id="SM00838">
    <property type="entry name" value="EFG_C"/>
    <property type="match status" value="1"/>
</dbReference>
<dbReference type="FunFam" id="3.30.70.870:FF:000001">
    <property type="entry name" value="Elongation factor G"/>
    <property type="match status" value="1"/>
</dbReference>
<dbReference type="CDD" id="cd01434">
    <property type="entry name" value="EFG_mtEFG1_IV"/>
    <property type="match status" value="1"/>
</dbReference>
<dbReference type="InterPro" id="IPR004540">
    <property type="entry name" value="Transl_elong_EFG/EF2"/>
</dbReference>
<dbReference type="PANTHER" id="PTHR43261:SF1">
    <property type="entry name" value="RIBOSOME-RELEASING FACTOR 2, MITOCHONDRIAL"/>
    <property type="match status" value="1"/>
</dbReference>
<dbReference type="Gene3D" id="3.30.230.10">
    <property type="match status" value="1"/>
</dbReference>
<protein>
    <recommendedName>
        <fullName evidence="2 8">Elongation factor G</fullName>
        <shortName evidence="8">EF-G</shortName>
    </recommendedName>
</protein>
<proteinExistence type="inferred from homology"/>
<dbReference type="OrthoDB" id="9802948at2"/>
<evidence type="ECO:0000256" key="2">
    <source>
        <dbReference type="ARBA" id="ARBA00017872"/>
    </source>
</evidence>
<dbReference type="InterPro" id="IPR005225">
    <property type="entry name" value="Small_GTP-bd"/>
</dbReference>
<dbReference type="SUPFAM" id="SSF54211">
    <property type="entry name" value="Ribosomal protein S5 domain 2-like"/>
    <property type="match status" value="1"/>
</dbReference>
<dbReference type="Pfam" id="PF00009">
    <property type="entry name" value="GTP_EFTU"/>
    <property type="match status" value="1"/>
</dbReference>
<dbReference type="SUPFAM" id="SSF54980">
    <property type="entry name" value="EF-G C-terminal domain-like"/>
    <property type="match status" value="2"/>
</dbReference>
<dbReference type="InterPro" id="IPR014721">
    <property type="entry name" value="Ribsml_uS5_D2-typ_fold_subgr"/>
</dbReference>
<dbReference type="Gene3D" id="2.40.30.10">
    <property type="entry name" value="Translation factors"/>
    <property type="match status" value="1"/>
</dbReference>
<dbReference type="InterPro" id="IPR047872">
    <property type="entry name" value="EFG_IV"/>
</dbReference>
<evidence type="ECO:0000313" key="10">
    <source>
        <dbReference type="EMBL" id="TDL81714.1"/>
    </source>
</evidence>
<dbReference type="GO" id="GO:0005737">
    <property type="term" value="C:cytoplasm"/>
    <property type="evidence" value="ECO:0007669"/>
    <property type="project" value="UniProtKB-SubCell"/>
</dbReference>
<gene>
    <name evidence="8 10" type="primary">fusA</name>
    <name evidence="10" type="ORF">E2L05_19795</name>
</gene>
<dbReference type="InterPro" id="IPR020568">
    <property type="entry name" value="Ribosomal_Su5_D2-typ_SF"/>
</dbReference>
<dbReference type="Gene3D" id="3.30.70.240">
    <property type="match status" value="1"/>
</dbReference>
<accession>A0A4R6AFD6</accession>
<evidence type="ECO:0000256" key="5">
    <source>
        <dbReference type="ARBA" id="ARBA00022917"/>
    </source>
</evidence>
<dbReference type="InterPro" id="IPR035649">
    <property type="entry name" value="EFG_V"/>
</dbReference>
<dbReference type="Pfam" id="PF03764">
    <property type="entry name" value="EFG_IV"/>
    <property type="match status" value="1"/>
</dbReference>
<evidence type="ECO:0000259" key="9">
    <source>
        <dbReference type="PROSITE" id="PS51722"/>
    </source>
</evidence>
<dbReference type="InterPro" id="IPR009000">
    <property type="entry name" value="Transl_B-barrel_sf"/>
</dbReference>
<dbReference type="PROSITE" id="PS51722">
    <property type="entry name" value="G_TR_2"/>
    <property type="match status" value="1"/>
</dbReference>
<feature type="binding site" evidence="8">
    <location>
        <begin position="17"/>
        <end position="24"/>
    </location>
    <ligand>
        <name>GTP</name>
        <dbReference type="ChEBI" id="CHEBI:37565"/>
    </ligand>
</feature>
<dbReference type="PROSITE" id="PS00301">
    <property type="entry name" value="G_TR_1"/>
    <property type="match status" value="1"/>
</dbReference>
<evidence type="ECO:0000256" key="7">
    <source>
        <dbReference type="ARBA" id="ARBA00024731"/>
    </source>
</evidence>
<dbReference type="Pfam" id="PF00679">
    <property type="entry name" value="EFG_C"/>
    <property type="match status" value="1"/>
</dbReference>
<dbReference type="NCBIfam" id="TIGR00484">
    <property type="entry name" value="EF-G"/>
    <property type="match status" value="1"/>
</dbReference>
<dbReference type="CDD" id="cd01886">
    <property type="entry name" value="EF-G"/>
    <property type="match status" value="1"/>
</dbReference>
<dbReference type="GO" id="GO:0032790">
    <property type="term" value="P:ribosome disassembly"/>
    <property type="evidence" value="ECO:0007669"/>
    <property type="project" value="TreeGrafter"/>
</dbReference>
<dbReference type="AlphaFoldDB" id="A0A4R6AFD6"/>
<dbReference type="CDD" id="cd16262">
    <property type="entry name" value="EFG_III"/>
    <property type="match status" value="1"/>
</dbReference>
<dbReference type="GO" id="GO:0005525">
    <property type="term" value="F:GTP binding"/>
    <property type="evidence" value="ECO:0007669"/>
    <property type="project" value="UniProtKB-UniRule"/>
</dbReference>
<dbReference type="PRINTS" id="PR00315">
    <property type="entry name" value="ELONGATNFCT"/>
</dbReference>
<keyword evidence="8" id="KW-0963">Cytoplasm</keyword>
<dbReference type="RefSeq" id="WP_133344705.1">
    <property type="nucleotide sequence ID" value="NZ_SMZO01000095.1"/>
</dbReference>
<dbReference type="FunFam" id="3.30.230.10:FF:000003">
    <property type="entry name" value="Elongation factor G"/>
    <property type="match status" value="1"/>
</dbReference>
<evidence type="ECO:0000256" key="8">
    <source>
        <dbReference type="HAMAP-Rule" id="MF_00054"/>
    </source>
</evidence>
<evidence type="ECO:0000256" key="4">
    <source>
        <dbReference type="ARBA" id="ARBA00022768"/>
    </source>
</evidence>
<keyword evidence="6 8" id="KW-0342">GTP-binding</keyword>
<comment type="similarity">
    <text evidence="1 8">Belongs to the TRAFAC class translation factor GTPase superfamily. Classic translation factor GTPase family. EF-G/EF-2 subfamily.</text>
</comment>
<feature type="binding site" evidence="8">
    <location>
        <begin position="100"/>
        <end position="104"/>
    </location>
    <ligand>
        <name>GTP</name>
        <dbReference type="ChEBI" id="CHEBI:37565"/>
    </ligand>
</feature>
<dbReference type="InterPro" id="IPR041095">
    <property type="entry name" value="EFG_II"/>
</dbReference>
<dbReference type="Gene3D" id="3.30.70.870">
    <property type="entry name" value="Elongation Factor G (Translational Gtpase), domain 3"/>
    <property type="match status" value="1"/>
</dbReference>
<evidence type="ECO:0000256" key="3">
    <source>
        <dbReference type="ARBA" id="ARBA00022741"/>
    </source>
</evidence>
<keyword evidence="11" id="KW-1185">Reference proteome</keyword>
<dbReference type="HAMAP" id="MF_00054_B">
    <property type="entry name" value="EF_G_EF_2_B"/>
    <property type="match status" value="1"/>
</dbReference>
<evidence type="ECO:0000313" key="11">
    <source>
        <dbReference type="Proteomes" id="UP000294562"/>
    </source>
</evidence>
<keyword evidence="4 8" id="KW-0251">Elongation factor</keyword>
<dbReference type="InterPro" id="IPR027417">
    <property type="entry name" value="P-loop_NTPase"/>
</dbReference>
<dbReference type="Pfam" id="PF14492">
    <property type="entry name" value="EFG_III"/>
    <property type="match status" value="1"/>
</dbReference>
<comment type="caution">
    <text evidence="10">The sequence shown here is derived from an EMBL/GenBank/DDBJ whole genome shotgun (WGS) entry which is preliminary data.</text>
</comment>
<organism evidence="10 11">
    <name type="scientific">Meridianimarinicoccus aquatilis</name>
    <dbReference type="NCBI Taxonomy" id="2552766"/>
    <lineage>
        <taxon>Bacteria</taxon>
        <taxon>Pseudomonadati</taxon>
        <taxon>Pseudomonadota</taxon>
        <taxon>Alphaproteobacteria</taxon>
        <taxon>Rhodobacterales</taxon>
        <taxon>Paracoccaceae</taxon>
        <taxon>Meridianimarinicoccus</taxon>
    </lineage>
</organism>
<dbReference type="InterPro" id="IPR053905">
    <property type="entry name" value="EF-G-like_DII"/>
</dbReference>
<comment type="function">
    <text evidence="7 8">Catalyzes the GTP-dependent ribosomal translocation step during translation elongation. During this step, the ribosome changes from the pre-translocational (PRE) to the post-translocational (POST) state as the newly formed A-site-bound peptidyl-tRNA and P-site-bound deacylated tRNA move to the P and E sites, respectively. Catalyzes the coordinated movement of the two tRNA molecules, the mRNA and conformational changes in the ribosome.</text>
</comment>
<dbReference type="Proteomes" id="UP000294562">
    <property type="component" value="Unassembled WGS sequence"/>
</dbReference>
<dbReference type="GO" id="GO:0097216">
    <property type="term" value="F:guanosine tetraphosphate binding"/>
    <property type="evidence" value="ECO:0007669"/>
    <property type="project" value="UniProtKB-ARBA"/>
</dbReference>
<name>A0A4R6AFD6_9RHOB</name>
<dbReference type="FunFam" id="3.30.70.240:FF:000001">
    <property type="entry name" value="Elongation factor G"/>
    <property type="match status" value="1"/>
</dbReference>
<dbReference type="GO" id="GO:0003924">
    <property type="term" value="F:GTPase activity"/>
    <property type="evidence" value="ECO:0007669"/>
    <property type="project" value="InterPro"/>
</dbReference>
<keyword evidence="3 8" id="KW-0547">Nucleotide-binding</keyword>
<dbReference type="NCBIfam" id="TIGR00231">
    <property type="entry name" value="small_GTP"/>
    <property type="match status" value="1"/>
</dbReference>
<dbReference type="InterPro" id="IPR009022">
    <property type="entry name" value="EFG_III"/>
</dbReference>
<dbReference type="SUPFAM" id="SSF50447">
    <property type="entry name" value="Translation proteins"/>
    <property type="match status" value="1"/>
</dbReference>
<sequence>MSREYSLGRYRNFGIMAHIDAGKTTCTERILFYTGKSHKIGEVHDGAATMDWMEQEQERGITITSAATTTTWFRTEDGSTTTGIYGDTPQEASFRFNIIDTPGHVDFTIEVERSLAVLDGAIAVLDANAGVEPQTETVWRQADRYKVPRIVFVNKMDKIGADFFNCVKMIKDRTGAIPAPVQMPIGAEDQLEGIVDIVTMKEWVWVGEDLGASWVIQDIRDELKDKAEEMRAELIEIAVEMDDDAMEAYLEGNEPDEPKLRELIRKGTLAMAFVPVLAGSAFKNKGVQPLLNAVIDYLPGPLDVPAYMGFSPDDETETRNIPRHANDEEPFSALAFKIMNDPFVGSLTFTRIYSGVLSKGDSILNTTKGKKERIGRMMMMHAINRTEIEQAFAGDIIALAGLKDTTTGDTLSDAKAPVVLETMTFPDPVIEIAVEPKTKADQEKMSQGLQRLAAEDPSFRVETDLESGQTIMKGMGELHLDILVDRLKREFKVEANIGAPQVAYRETIGHELEHTYTHKKQSGGSGQFAEVKMILSPTEPGEGYSFESRIVGGTVPKEYIPGVEKGIKSVMDSGPLAGFPVIDFKVALIDGKFHDVDSSVLAFEIAARMCMREGLKRAGAKLLEPIMKVEVVTPEEYTGGIIGDLTSRRGMVQGQDTRGNAIVINAFVPLANMFGYINTLRSMSSGRAQFTMLFDHYEPVPANISEEIQKKYA</sequence>
<dbReference type="FunFam" id="3.40.50.300:FF:000029">
    <property type="entry name" value="Elongation factor G"/>
    <property type="match status" value="1"/>
</dbReference>
<reference evidence="10 11" key="1">
    <citation type="submission" date="2019-03" db="EMBL/GenBank/DDBJ databases">
        <title>Rhodobacteraceae bacterium SM1902, a new member of the family Rhodobacteraceae isolated from Yantai.</title>
        <authorList>
            <person name="Sun Y."/>
        </authorList>
    </citation>
    <scope>NUCLEOTIDE SEQUENCE [LARGE SCALE GENOMIC DNA]</scope>
    <source>
        <strain evidence="10 11">SM1902</strain>
    </source>
</reference>
<dbReference type="InterPro" id="IPR000795">
    <property type="entry name" value="T_Tr_GTP-bd_dom"/>
</dbReference>
<feature type="binding site" evidence="8">
    <location>
        <begin position="154"/>
        <end position="157"/>
    </location>
    <ligand>
        <name>GTP</name>
        <dbReference type="ChEBI" id="CHEBI:37565"/>
    </ligand>
</feature>
<dbReference type="Gene3D" id="3.40.50.300">
    <property type="entry name" value="P-loop containing nucleotide triphosphate hydrolases"/>
    <property type="match status" value="1"/>
</dbReference>
<dbReference type="CDD" id="cd03713">
    <property type="entry name" value="EFG_mtEFG_C"/>
    <property type="match status" value="1"/>
</dbReference>
<keyword evidence="5 8" id="KW-0648">Protein biosynthesis</keyword>
<dbReference type="FunFam" id="2.40.30.10:FF:000006">
    <property type="entry name" value="Elongation factor G"/>
    <property type="match status" value="1"/>
</dbReference>
<comment type="subcellular location">
    <subcellularLocation>
        <location evidence="8">Cytoplasm</location>
    </subcellularLocation>
</comment>
<dbReference type="CDD" id="cd04088">
    <property type="entry name" value="EFG_mtEFG_II"/>
    <property type="match status" value="1"/>
</dbReference>
<evidence type="ECO:0000256" key="1">
    <source>
        <dbReference type="ARBA" id="ARBA00005870"/>
    </source>
</evidence>
<dbReference type="SUPFAM" id="SSF52540">
    <property type="entry name" value="P-loop containing nucleoside triphosphate hydrolases"/>
    <property type="match status" value="1"/>
</dbReference>
<dbReference type="PANTHER" id="PTHR43261">
    <property type="entry name" value="TRANSLATION ELONGATION FACTOR G-RELATED"/>
    <property type="match status" value="1"/>
</dbReference>
<dbReference type="SMART" id="SM00889">
    <property type="entry name" value="EFG_IV"/>
    <property type="match status" value="1"/>
</dbReference>
<dbReference type="InterPro" id="IPR031157">
    <property type="entry name" value="G_TR_CS"/>
</dbReference>
<dbReference type="InterPro" id="IPR005517">
    <property type="entry name" value="Transl_elong_EFG/EF2_IV"/>
</dbReference>
<dbReference type="InterPro" id="IPR000640">
    <property type="entry name" value="EFG_V-like"/>
</dbReference>
<dbReference type="GO" id="GO:0003746">
    <property type="term" value="F:translation elongation factor activity"/>
    <property type="evidence" value="ECO:0007669"/>
    <property type="project" value="UniProtKB-UniRule"/>
</dbReference>
<dbReference type="Pfam" id="PF22042">
    <property type="entry name" value="EF-G_D2"/>
    <property type="match status" value="1"/>
</dbReference>